<evidence type="ECO:0000259" key="2">
    <source>
        <dbReference type="Pfam" id="PF01425"/>
    </source>
</evidence>
<dbReference type="EMBL" id="UZAN01040668">
    <property type="protein sequence ID" value="VDP70483.1"/>
    <property type="molecule type" value="Genomic_DNA"/>
</dbReference>
<dbReference type="OrthoDB" id="6428749at2759"/>
<feature type="domain" description="Amidase" evidence="2">
    <location>
        <begin position="180"/>
        <end position="244"/>
    </location>
</feature>
<dbReference type="GO" id="GO:0004040">
    <property type="term" value="F:amidase activity"/>
    <property type="evidence" value="ECO:0007669"/>
    <property type="project" value="TreeGrafter"/>
</dbReference>
<name>A0A183A9X2_9TREM</name>
<dbReference type="PIRSF" id="PIRSF001221">
    <property type="entry name" value="Amidase_fungi"/>
    <property type="match status" value="1"/>
</dbReference>
<dbReference type="InterPro" id="IPR052096">
    <property type="entry name" value="Endocannabinoid_amidase"/>
</dbReference>
<dbReference type="InterPro" id="IPR036928">
    <property type="entry name" value="AS_sf"/>
</dbReference>
<dbReference type="WBParaSite" id="ECPE_0000376001-mRNA-1">
    <property type="protein sequence ID" value="ECPE_0000376001-mRNA-1"/>
    <property type="gene ID" value="ECPE_0000376001"/>
</dbReference>
<dbReference type="SUPFAM" id="SSF75304">
    <property type="entry name" value="Amidase signature (AS) enzymes"/>
    <property type="match status" value="1"/>
</dbReference>
<dbReference type="Pfam" id="PF01425">
    <property type="entry name" value="Amidase"/>
    <property type="match status" value="3"/>
</dbReference>
<dbReference type="GO" id="GO:0009062">
    <property type="term" value="P:fatty acid catabolic process"/>
    <property type="evidence" value="ECO:0007669"/>
    <property type="project" value="TreeGrafter"/>
</dbReference>
<feature type="domain" description="Amidase" evidence="2">
    <location>
        <begin position="103"/>
        <end position="177"/>
    </location>
</feature>
<reference evidence="5" key="1">
    <citation type="submission" date="2016-06" db="UniProtKB">
        <authorList>
            <consortium name="WormBaseParasite"/>
        </authorList>
    </citation>
    <scope>IDENTIFICATION</scope>
</reference>
<evidence type="ECO:0000256" key="1">
    <source>
        <dbReference type="PIRSR" id="PIRSR001221-1"/>
    </source>
</evidence>
<feature type="active site" description="Charge relay system" evidence="1">
    <location>
        <position position="194"/>
    </location>
</feature>
<gene>
    <name evidence="3" type="ORF">ECPE_LOCUS3757</name>
</gene>
<feature type="active site" description="Acyl-ester intermediate" evidence="1">
    <location>
        <position position="218"/>
    </location>
</feature>
<dbReference type="Gene3D" id="3.90.1300.10">
    <property type="entry name" value="Amidase signature (AS) domain"/>
    <property type="match status" value="3"/>
</dbReference>
<feature type="active site" description="Charge relay system" evidence="1">
    <location>
        <position position="156"/>
    </location>
</feature>
<dbReference type="PANTHER" id="PTHR45847:SF6">
    <property type="entry name" value="FATTY ACID AMIDE HYDROLASE"/>
    <property type="match status" value="1"/>
</dbReference>
<evidence type="ECO:0000313" key="3">
    <source>
        <dbReference type="EMBL" id="VDP70483.1"/>
    </source>
</evidence>
<dbReference type="AlphaFoldDB" id="A0A183A9X2"/>
<proteinExistence type="predicted"/>
<dbReference type="InterPro" id="IPR023631">
    <property type="entry name" value="Amidase_dom"/>
</dbReference>
<dbReference type="GO" id="GO:0017064">
    <property type="term" value="F:fatty acid amide hydrolase activity"/>
    <property type="evidence" value="ECO:0007669"/>
    <property type="project" value="TreeGrafter"/>
</dbReference>
<sequence>MDIVGAHWAMLVGFLGRYTNKKIIVTCGLSALLIRILHQYYRKYQLNKRLKRKKLYLEKSFSSLRSALETLPDSREELLALTELDLCDLRKKIADGTLTPARLLHAYQLKALSLFDKGNSGICEFVREAENRAQNLHPVGDASKRSPLYGIPISVKETLLLTGYDSTAGLIKRCNMPARNMVNPYNPERITGGSTCGEAVLLTQRGSPVGIGTDIGGSIRIPAAFCGLASLKPTYRRLSSVGLHILLPSSSIVLHPCFYDTFTDPHLMHTVPVIRESINQAAAALAKAGHHIVRFEPPNILKAYRLFLRALFADGGSELRSILAHEPLCKQLKMLRAALLLPHWMKTTADFVLSIIGCRPMALTCSLSGLYGAKDFSDLQTAIQSYRQEFASSISCMSAVICPVSAYPAPPCSAPPALVTFSLFYAALYNLLDYPAGTVLTGFVDRVDVMEATKATINQRLDGELFQSRVSVMQKNSEGLPVAVQVVGKPFREETVLRVMRTLESSLAQPAPAST</sequence>
<accession>A0A183A9X2</accession>
<organism evidence="5">
    <name type="scientific">Echinostoma caproni</name>
    <dbReference type="NCBI Taxonomy" id="27848"/>
    <lineage>
        <taxon>Eukaryota</taxon>
        <taxon>Metazoa</taxon>
        <taxon>Spiralia</taxon>
        <taxon>Lophotrochozoa</taxon>
        <taxon>Platyhelminthes</taxon>
        <taxon>Trematoda</taxon>
        <taxon>Digenea</taxon>
        <taxon>Plagiorchiida</taxon>
        <taxon>Echinostomata</taxon>
        <taxon>Echinostomatoidea</taxon>
        <taxon>Echinostomatidae</taxon>
        <taxon>Echinostoma</taxon>
    </lineage>
</organism>
<dbReference type="Proteomes" id="UP000272942">
    <property type="component" value="Unassembled WGS sequence"/>
</dbReference>
<reference evidence="3 4" key="2">
    <citation type="submission" date="2018-11" db="EMBL/GenBank/DDBJ databases">
        <authorList>
            <consortium name="Pathogen Informatics"/>
        </authorList>
    </citation>
    <scope>NUCLEOTIDE SEQUENCE [LARGE SCALE GENOMIC DNA]</scope>
    <source>
        <strain evidence="3 4">Egypt</strain>
    </source>
</reference>
<evidence type="ECO:0000313" key="5">
    <source>
        <dbReference type="WBParaSite" id="ECPE_0000376001-mRNA-1"/>
    </source>
</evidence>
<feature type="domain" description="Amidase" evidence="2">
    <location>
        <begin position="271"/>
        <end position="497"/>
    </location>
</feature>
<evidence type="ECO:0000313" key="4">
    <source>
        <dbReference type="Proteomes" id="UP000272942"/>
    </source>
</evidence>
<keyword evidence="4" id="KW-1185">Reference proteome</keyword>
<protein>
    <submittedName>
        <fullName evidence="5">Fatty-acid amide hydrolase 1</fullName>
    </submittedName>
</protein>
<dbReference type="PANTHER" id="PTHR45847">
    <property type="entry name" value="FATTY ACID AMIDE HYDROLASE"/>
    <property type="match status" value="1"/>
</dbReference>